<protein>
    <submittedName>
        <fullName evidence="7">ATP synthase subunit I</fullName>
    </submittedName>
</protein>
<dbReference type="OrthoDB" id="9154947at2"/>
<dbReference type="Proteomes" id="UP000032566">
    <property type="component" value="Unassembled WGS sequence"/>
</dbReference>
<evidence type="ECO:0000256" key="5">
    <source>
        <dbReference type="ARBA" id="ARBA00023136"/>
    </source>
</evidence>
<dbReference type="Pfam" id="PF03899">
    <property type="entry name" value="ATP-synt_I"/>
    <property type="match status" value="1"/>
</dbReference>
<evidence type="ECO:0000256" key="6">
    <source>
        <dbReference type="SAM" id="Phobius"/>
    </source>
</evidence>
<evidence type="ECO:0000313" key="8">
    <source>
        <dbReference type="Proteomes" id="UP000032566"/>
    </source>
</evidence>
<name>A0A0D7KAD3_9BURK</name>
<dbReference type="GO" id="GO:0005886">
    <property type="term" value="C:plasma membrane"/>
    <property type="evidence" value="ECO:0007669"/>
    <property type="project" value="UniProtKB-SubCell"/>
</dbReference>
<comment type="caution">
    <text evidence="7">The sequence shown here is derived from an EMBL/GenBank/DDBJ whole genome shotgun (WGS) entry which is preliminary data.</text>
</comment>
<keyword evidence="4 6" id="KW-1133">Transmembrane helix</keyword>
<proteinExistence type="predicted"/>
<evidence type="ECO:0000256" key="1">
    <source>
        <dbReference type="ARBA" id="ARBA00004651"/>
    </source>
</evidence>
<dbReference type="EMBL" id="JXYQ01000023">
    <property type="protein sequence ID" value="KJA10907.1"/>
    <property type="molecule type" value="Genomic_DNA"/>
</dbReference>
<dbReference type="STRING" id="80878.RP29_08710"/>
<reference evidence="7 8" key="1">
    <citation type="submission" date="2014-12" db="EMBL/GenBank/DDBJ databases">
        <title>Isolation of bacteria from lake water.</title>
        <authorList>
            <person name="Sheng K.-Y."/>
            <person name="Chin P.-S."/>
            <person name="Chan K.-G."/>
            <person name="Tan G.S."/>
        </authorList>
    </citation>
    <scope>NUCLEOTIDE SEQUENCE [LARGE SCALE GENOMIC DNA]</scope>
    <source>
        <strain evidence="7 8">KY4</strain>
    </source>
</reference>
<evidence type="ECO:0000256" key="4">
    <source>
        <dbReference type="ARBA" id="ARBA00022989"/>
    </source>
</evidence>
<dbReference type="AlphaFoldDB" id="A0A0D7KAD3"/>
<evidence type="ECO:0000313" key="7">
    <source>
        <dbReference type="EMBL" id="KJA10907.1"/>
    </source>
</evidence>
<sequence length="157" mass="16968">MKTIAPETETEAEDSDFKPLTAQEAEQWRRRNPPVSPWKVVLGQSLVGVVVALVAWMWTQDVRAGWSAAYGSLAVVVPAALFAYGVLRQKSAPRPGLAMLGFAGWEAAKIVLTIALLAAAPRVVPGLNWLALVAGLVITMKTYWVALMVRAGVRKTD</sequence>
<feature type="transmembrane region" description="Helical" evidence="6">
    <location>
        <begin position="38"/>
        <end position="58"/>
    </location>
</feature>
<comment type="subcellular location">
    <subcellularLocation>
        <location evidence="1">Cell membrane</location>
        <topology evidence="1">Multi-pass membrane protein</topology>
    </subcellularLocation>
</comment>
<keyword evidence="8" id="KW-1185">Reference proteome</keyword>
<keyword evidence="5 6" id="KW-0472">Membrane</keyword>
<feature type="transmembrane region" description="Helical" evidence="6">
    <location>
        <begin position="99"/>
        <end position="120"/>
    </location>
</feature>
<evidence type="ECO:0000256" key="3">
    <source>
        <dbReference type="ARBA" id="ARBA00022692"/>
    </source>
</evidence>
<evidence type="ECO:0000256" key="2">
    <source>
        <dbReference type="ARBA" id="ARBA00022475"/>
    </source>
</evidence>
<accession>A0A0D7KAD3</accession>
<dbReference type="PATRIC" id="fig|80878.5.peg.1262"/>
<gene>
    <name evidence="7" type="ORF">RP29_08710</name>
</gene>
<dbReference type="RefSeq" id="WP_044397397.1">
    <property type="nucleotide sequence ID" value="NZ_JXYQ01000023.1"/>
</dbReference>
<dbReference type="InterPro" id="IPR005598">
    <property type="entry name" value="ATP_synth_I"/>
</dbReference>
<organism evidence="7 8">
    <name type="scientific">Acidovorax temperans</name>
    <dbReference type="NCBI Taxonomy" id="80878"/>
    <lineage>
        <taxon>Bacteria</taxon>
        <taxon>Pseudomonadati</taxon>
        <taxon>Pseudomonadota</taxon>
        <taxon>Betaproteobacteria</taxon>
        <taxon>Burkholderiales</taxon>
        <taxon>Comamonadaceae</taxon>
        <taxon>Acidovorax</taxon>
    </lineage>
</organism>
<feature type="transmembrane region" description="Helical" evidence="6">
    <location>
        <begin position="126"/>
        <end position="149"/>
    </location>
</feature>
<keyword evidence="3 6" id="KW-0812">Transmembrane</keyword>
<feature type="transmembrane region" description="Helical" evidence="6">
    <location>
        <begin position="64"/>
        <end position="87"/>
    </location>
</feature>
<keyword evidence="2" id="KW-1003">Cell membrane</keyword>